<evidence type="ECO:0000256" key="5">
    <source>
        <dbReference type="SAM" id="Phobius"/>
    </source>
</evidence>
<evidence type="ECO:0000313" key="7">
    <source>
        <dbReference type="Proteomes" id="UP000001072"/>
    </source>
</evidence>
<dbReference type="eggNOG" id="KOG2563">
    <property type="taxonomic scope" value="Eukaryota"/>
</dbReference>
<dbReference type="KEGG" id="mlr:MELLADRAFT_103010"/>
<dbReference type="VEuPathDB" id="FungiDB:MELLADRAFT_103010"/>
<dbReference type="AlphaFoldDB" id="F4RA95"/>
<comment type="subcellular location">
    <subcellularLocation>
        <location evidence="1">Membrane</location>
        <topology evidence="1">Multi-pass membrane protein</topology>
    </subcellularLocation>
</comment>
<dbReference type="OrthoDB" id="422206at2759"/>
<feature type="transmembrane region" description="Helical" evidence="5">
    <location>
        <begin position="192"/>
        <end position="210"/>
    </location>
</feature>
<protein>
    <recommendedName>
        <fullName evidence="8">Major facilitator superfamily (MFS) profile domain-containing protein</fullName>
    </recommendedName>
</protein>
<evidence type="ECO:0000256" key="4">
    <source>
        <dbReference type="ARBA" id="ARBA00023136"/>
    </source>
</evidence>
<gene>
    <name evidence="6" type="ORF">MELLADRAFT_103010</name>
</gene>
<evidence type="ECO:0008006" key="8">
    <source>
        <dbReference type="Google" id="ProtNLM"/>
    </source>
</evidence>
<feature type="transmembrane region" description="Helical" evidence="5">
    <location>
        <begin position="160"/>
        <end position="180"/>
    </location>
</feature>
<keyword evidence="7" id="KW-1185">Reference proteome</keyword>
<accession>F4RA95</accession>
<sequence>MGLEIQDERQFLSFRESLSEVNSTHFSKRELPDGKLEQDSSVQPTIYKVYKRRFVGLIMLALLNAMSAHNATLFTTITTQTSSVFQMSLTKVNWLGNIFGVTFVVVAWFVPLLVEKMAIRWVCIMAGAAMTIGAWLRYAATYTTNSLDTHAELWRYTTMIIAVSNPVGQAVASFLAPTLVPEKATMSDFKTLLLVVASATTLISLVSLAIGNGPPTPASAISEIPRYSAWDGFKVLFGIHTSSKAKVNRQFHTYNKTQPDNQNSNPAYKNSPEYLDFTIDERPGHEDLTRRDRIDFLLLTWLFGTLVGAFSAYAILIEQIYSRELSLNSRKPKT</sequence>
<name>F4RA95_MELLP</name>
<dbReference type="HOGENOM" id="CLU_831781_0_0_1"/>
<dbReference type="EMBL" id="GL883094">
    <property type="protein sequence ID" value="EGG10439.1"/>
    <property type="molecule type" value="Genomic_DNA"/>
</dbReference>
<dbReference type="PANTHER" id="PTHR10924">
    <property type="entry name" value="MAJOR FACILITATOR SUPERFAMILY PROTEIN-RELATED"/>
    <property type="match status" value="1"/>
</dbReference>
<feature type="transmembrane region" description="Helical" evidence="5">
    <location>
        <begin position="54"/>
        <end position="74"/>
    </location>
</feature>
<dbReference type="GO" id="GO:0016020">
    <property type="term" value="C:membrane"/>
    <property type="evidence" value="ECO:0007669"/>
    <property type="project" value="UniProtKB-SubCell"/>
</dbReference>
<dbReference type="InterPro" id="IPR049680">
    <property type="entry name" value="FLVCR1-2_SLC49-like"/>
</dbReference>
<reference evidence="7" key="1">
    <citation type="journal article" date="2011" name="Proc. Natl. Acad. Sci. U.S.A.">
        <title>Obligate biotrophy features unraveled by the genomic analysis of rust fungi.</title>
        <authorList>
            <person name="Duplessis S."/>
            <person name="Cuomo C.A."/>
            <person name="Lin Y.-C."/>
            <person name="Aerts A."/>
            <person name="Tisserant E."/>
            <person name="Veneault-Fourrey C."/>
            <person name="Joly D.L."/>
            <person name="Hacquard S."/>
            <person name="Amselem J."/>
            <person name="Cantarel B.L."/>
            <person name="Chiu R."/>
            <person name="Coutinho P.M."/>
            <person name="Feau N."/>
            <person name="Field M."/>
            <person name="Frey P."/>
            <person name="Gelhaye E."/>
            <person name="Goldberg J."/>
            <person name="Grabherr M.G."/>
            <person name="Kodira C.D."/>
            <person name="Kohler A."/>
            <person name="Kuees U."/>
            <person name="Lindquist E.A."/>
            <person name="Lucas S.M."/>
            <person name="Mago R."/>
            <person name="Mauceli E."/>
            <person name="Morin E."/>
            <person name="Murat C."/>
            <person name="Pangilinan J.L."/>
            <person name="Park R."/>
            <person name="Pearson M."/>
            <person name="Quesneville H."/>
            <person name="Rouhier N."/>
            <person name="Sakthikumar S."/>
            <person name="Salamov A.A."/>
            <person name="Schmutz J."/>
            <person name="Selles B."/>
            <person name="Shapiro H."/>
            <person name="Tanguay P."/>
            <person name="Tuskan G.A."/>
            <person name="Henrissat B."/>
            <person name="Van de Peer Y."/>
            <person name="Rouze P."/>
            <person name="Ellis J.G."/>
            <person name="Dodds P.N."/>
            <person name="Schein J.E."/>
            <person name="Zhong S."/>
            <person name="Hamelin R.C."/>
            <person name="Grigoriev I.V."/>
            <person name="Szabo L.J."/>
            <person name="Martin F."/>
        </authorList>
    </citation>
    <scope>NUCLEOTIDE SEQUENCE [LARGE SCALE GENOMIC DNA]</scope>
    <source>
        <strain evidence="7">98AG31 / pathotype 3-4-7</strain>
    </source>
</reference>
<dbReference type="InParanoid" id="F4RA95"/>
<dbReference type="RefSeq" id="XP_007405909.1">
    <property type="nucleotide sequence ID" value="XM_007405847.1"/>
</dbReference>
<feature type="transmembrane region" description="Helical" evidence="5">
    <location>
        <begin position="121"/>
        <end position="140"/>
    </location>
</feature>
<dbReference type="PANTHER" id="PTHR10924:SF6">
    <property type="entry name" value="SOLUTE CARRIER FAMILY 49 MEMBER A3"/>
    <property type="match status" value="1"/>
</dbReference>
<evidence type="ECO:0000256" key="3">
    <source>
        <dbReference type="ARBA" id="ARBA00022989"/>
    </source>
</evidence>
<evidence type="ECO:0000256" key="1">
    <source>
        <dbReference type="ARBA" id="ARBA00004141"/>
    </source>
</evidence>
<evidence type="ECO:0000313" key="6">
    <source>
        <dbReference type="EMBL" id="EGG10439.1"/>
    </source>
</evidence>
<evidence type="ECO:0000256" key="2">
    <source>
        <dbReference type="ARBA" id="ARBA00022692"/>
    </source>
</evidence>
<proteinExistence type="predicted"/>
<keyword evidence="3 5" id="KW-1133">Transmembrane helix</keyword>
<keyword evidence="4 5" id="KW-0472">Membrane</keyword>
<feature type="transmembrane region" description="Helical" evidence="5">
    <location>
        <begin position="94"/>
        <end position="114"/>
    </location>
</feature>
<organism evidence="7">
    <name type="scientific">Melampsora larici-populina (strain 98AG31 / pathotype 3-4-7)</name>
    <name type="common">Poplar leaf rust fungus</name>
    <dbReference type="NCBI Taxonomy" id="747676"/>
    <lineage>
        <taxon>Eukaryota</taxon>
        <taxon>Fungi</taxon>
        <taxon>Dikarya</taxon>
        <taxon>Basidiomycota</taxon>
        <taxon>Pucciniomycotina</taxon>
        <taxon>Pucciniomycetes</taxon>
        <taxon>Pucciniales</taxon>
        <taxon>Melampsoraceae</taxon>
        <taxon>Melampsora</taxon>
    </lineage>
</organism>
<dbReference type="Proteomes" id="UP000001072">
    <property type="component" value="Unassembled WGS sequence"/>
</dbReference>
<dbReference type="GeneID" id="18921845"/>
<feature type="transmembrane region" description="Helical" evidence="5">
    <location>
        <begin position="296"/>
        <end position="316"/>
    </location>
</feature>
<dbReference type="InterPro" id="IPR036259">
    <property type="entry name" value="MFS_trans_sf"/>
</dbReference>
<keyword evidence="2 5" id="KW-0812">Transmembrane</keyword>
<dbReference type="SUPFAM" id="SSF103473">
    <property type="entry name" value="MFS general substrate transporter"/>
    <property type="match status" value="1"/>
</dbReference>